<name>E8LUZ6_9VIBR</name>
<keyword evidence="3" id="KW-1185">Reference proteome</keyword>
<feature type="transmembrane region" description="Helical" evidence="1">
    <location>
        <begin position="96"/>
        <end position="115"/>
    </location>
</feature>
<keyword evidence="1" id="KW-1133">Transmembrane helix</keyword>
<feature type="transmembrane region" description="Helical" evidence="1">
    <location>
        <begin position="37"/>
        <end position="53"/>
    </location>
</feature>
<evidence type="ECO:0000256" key="1">
    <source>
        <dbReference type="SAM" id="Phobius"/>
    </source>
</evidence>
<keyword evidence="1" id="KW-0812">Transmembrane</keyword>
<dbReference type="Proteomes" id="UP000004371">
    <property type="component" value="Unassembled WGS sequence"/>
</dbReference>
<keyword evidence="1" id="KW-0472">Membrane</keyword>
<comment type="caution">
    <text evidence="2">The sequence shown here is derived from an EMBL/GenBank/DDBJ whole genome shotgun (WGS) entry which is preliminary data.</text>
</comment>
<evidence type="ECO:0000313" key="2">
    <source>
        <dbReference type="EMBL" id="EGA65381.1"/>
    </source>
</evidence>
<dbReference type="eggNOG" id="ENOG5034AYN">
    <property type="taxonomic scope" value="Bacteria"/>
</dbReference>
<evidence type="ECO:0000313" key="3">
    <source>
        <dbReference type="Proteomes" id="UP000004371"/>
    </source>
</evidence>
<feature type="transmembrane region" description="Helical" evidence="1">
    <location>
        <begin position="7"/>
        <end position="25"/>
    </location>
</feature>
<protein>
    <recommendedName>
        <fullName evidence="4">DUF3899 domain-containing protein</fullName>
    </recommendedName>
</protein>
<sequence>MFQLIKKVAVINAIAAVTVWLLSQYVEFFATNHLSDFLFLVVVVIWILAKLMWEGGVHSKTVRYDNPKLDSVYKMVKDHDFEQEERENYRQNYQEGFVLFIAGIPALLGCIILQFM</sequence>
<reference evidence="2 3" key="1">
    <citation type="journal article" date="2012" name="Int. J. Syst. Evol. Microbiol.">
        <title>Vibrio caribbeanicus sp. nov., isolated from the marine sponge Scleritoderma cyanea.</title>
        <authorList>
            <person name="Hoffmann M."/>
            <person name="Monday S.R."/>
            <person name="Allard M.W."/>
            <person name="Strain E.A."/>
            <person name="Whittaker P."/>
            <person name="Naum M."/>
            <person name="McCarthy P.J."/>
            <person name="Lopez J.V."/>
            <person name="Fischer M."/>
            <person name="Brown E.W."/>
        </authorList>
    </citation>
    <scope>NUCLEOTIDE SEQUENCE [LARGE SCALE GENOMIC DNA]</scope>
    <source>
        <strain evidence="2 3">LMG 20546</strain>
    </source>
</reference>
<accession>E8LUZ6</accession>
<dbReference type="STRING" id="945543.VIBR0546_13885"/>
<dbReference type="OrthoDB" id="5829999at2"/>
<dbReference type="AlphaFoldDB" id="E8LUZ6"/>
<evidence type="ECO:0008006" key="4">
    <source>
        <dbReference type="Google" id="ProtNLM"/>
    </source>
</evidence>
<dbReference type="RefSeq" id="WP_006879660.1">
    <property type="nucleotide sequence ID" value="NZ_AEVS01000071.1"/>
</dbReference>
<proteinExistence type="predicted"/>
<organism evidence="2 3">
    <name type="scientific">Vibrio brasiliensis LMG 20546</name>
    <dbReference type="NCBI Taxonomy" id="945543"/>
    <lineage>
        <taxon>Bacteria</taxon>
        <taxon>Pseudomonadati</taxon>
        <taxon>Pseudomonadota</taxon>
        <taxon>Gammaproteobacteria</taxon>
        <taxon>Vibrionales</taxon>
        <taxon>Vibrionaceae</taxon>
        <taxon>Vibrio</taxon>
        <taxon>Vibrio oreintalis group</taxon>
    </lineage>
</organism>
<gene>
    <name evidence="2" type="ORF">VIBR0546_13885</name>
</gene>
<dbReference type="EMBL" id="AEVS01000071">
    <property type="protein sequence ID" value="EGA65381.1"/>
    <property type="molecule type" value="Genomic_DNA"/>
</dbReference>